<dbReference type="AlphaFoldDB" id="A0A2K4ZJN7"/>
<evidence type="ECO:0000313" key="2">
    <source>
        <dbReference type="EMBL" id="SOY30693.1"/>
    </source>
</evidence>
<dbReference type="OrthoDB" id="5056808at2"/>
<dbReference type="Proteomes" id="UP000236311">
    <property type="component" value="Unassembled WGS sequence"/>
</dbReference>
<dbReference type="EMBL" id="OFSM01000018">
    <property type="protein sequence ID" value="SOY30693.1"/>
    <property type="molecule type" value="Genomic_DNA"/>
</dbReference>
<reference evidence="2 3" key="1">
    <citation type="submission" date="2018-01" db="EMBL/GenBank/DDBJ databases">
        <authorList>
            <person name="Gaut B.S."/>
            <person name="Morton B.R."/>
            <person name="Clegg M.T."/>
            <person name="Duvall M.R."/>
        </authorList>
    </citation>
    <scope>NUCLEOTIDE SEQUENCE [LARGE SCALE GENOMIC DNA]</scope>
    <source>
        <strain evidence="2">GP69</strain>
    </source>
</reference>
<accession>A0A2K4ZJN7</accession>
<keyword evidence="3" id="KW-1185">Reference proteome</keyword>
<feature type="transmembrane region" description="Helical" evidence="1">
    <location>
        <begin position="334"/>
        <end position="353"/>
    </location>
</feature>
<protein>
    <recommendedName>
        <fullName evidence="4">Glycosyltransferase RgtA/B/C/D-like domain-containing protein</fullName>
    </recommendedName>
</protein>
<feature type="transmembrane region" description="Helical" evidence="1">
    <location>
        <begin position="70"/>
        <end position="103"/>
    </location>
</feature>
<feature type="transmembrane region" description="Helical" evidence="1">
    <location>
        <begin position="285"/>
        <end position="304"/>
    </location>
</feature>
<dbReference type="RefSeq" id="WP_103240702.1">
    <property type="nucleotide sequence ID" value="NZ_CANRXC010000020.1"/>
</dbReference>
<name>A0A2K4ZJN7_9FIRM</name>
<proteinExistence type="predicted"/>
<keyword evidence="1" id="KW-1133">Transmembrane helix</keyword>
<keyword evidence="1" id="KW-0812">Transmembrane</keyword>
<organism evidence="2 3">
    <name type="scientific">Acetatifactor muris</name>
    <dbReference type="NCBI Taxonomy" id="879566"/>
    <lineage>
        <taxon>Bacteria</taxon>
        <taxon>Bacillati</taxon>
        <taxon>Bacillota</taxon>
        <taxon>Clostridia</taxon>
        <taxon>Lachnospirales</taxon>
        <taxon>Lachnospiraceae</taxon>
        <taxon>Acetatifactor</taxon>
    </lineage>
</organism>
<sequence length="518" mass="59798">MKNVKIDYKRWMLYLFILIAAVIPLMVCSKCSPLYPFNDWPDINIFFTMGKGLMNGYVPYLDLVDHKGPYLYLAAGIGYLFSHTGFGGYFLLELLSMFFFLLYTRKIVRLYTKGPVLWLLPILCTGITASKSFVHGGSLEELCLGIFAYAVYSLLSWLRSDEKRPMSRVTLVMNGFWAGVFLWSKFTLLGFYMAWIAVAALRELGKKQLRELFRSVGLFLAGMLAATIPWLIYFSINGALKEWFEIYLWDNIFGYTSWGEISLIRKIQEAGLSILRFLKDRENRYYSVWIITGALFYAVFPVRIISWKEKFSLLLLGMAMGLGLFIGGNLQDYYGLPLAVFCAFGILGPAVVLDRPAKWLQEHLKKGAQYLYVLIFPGMLILAAWTGCRLSSNAYLLSVDKSAMPQFRFAERIQRAGDKSVLNYGFLDGGFYTVLDETPKVRYFCVTNLNPDRMLLEQNNYVADRKTHFVVCWKAYPAEEEELKNLPIVTEFYELVDYVYFYLEADIRTYALYELREE</sequence>
<feature type="transmembrane region" description="Helical" evidence="1">
    <location>
        <begin position="12"/>
        <end position="35"/>
    </location>
</feature>
<evidence type="ECO:0008006" key="4">
    <source>
        <dbReference type="Google" id="ProtNLM"/>
    </source>
</evidence>
<keyword evidence="1" id="KW-0472">Membrane</keyword>
<evidence type="ECO:0000313" key="3">
    <source>
        <dbReference type="Proteomes" id="UP000236311"/>
    </source>
</evidence>
<feature type="transmembrane region" description="Helical" evidence="1">
    <location>
        <begin position="311"/>
        <end position="328"/>
    </location>
</feature>
<feature type="transmembrane region" description="Helical" evidence="1">
    <location>
        <begin position="115"/>
        <end position="133"/>
    </location>
</feature>
<feature type="transmembrane region" description="Helical" evidence="1">
    <location>
        <begin position="369"/>
        <end position="387"/>
    </location>
</feature>
<feature type="transmembrane region" description="Helical" evidence="1">
    <location>
        <begin position="217"/>
        <end position="236"/>
    </location>
</feature>
<evidence type="ECO:0000256" key="1">
    <source>
        <dbReference type="SAM" id="Phobius"/>
    </source>
</evidence>
<feature type="transmembrane region" description="Helical" evidence="1">
    <location>
        <begin position="139"/>
        <end position="158"/>
    </location>
</feature>
<gene>
    <name evidence="2" type="ORF">AMURIS_03424</name>
</gene>